<organism evidence="1 2">
    <name type="scientific">Sulfurifustis variabilis</name>
    <dbReference type="NCBI Taxonomy" id="1675686"/>
    <lineage>
        <taxon>Bacteria</taxon>
        <taxon>Pseudomonadati</taxon>
        <taxon>Pseudomonadota</taxon>
        <taxon>Gammaproteobacteria</taxon>
        <taxon>Acidiferrobacterales</taxon>
        <taxon>Acidiferrobacteraceae</taxon>
        <taxon>Sulfurifustis</taxon>
    </lineage>
</organism>
<reference evidence="1 2" key="1">
    <citation type="submission" date="2015-08" db="EMBL/GenBank/DDBJ databases">
        <title>Complete genome sequence of Sulfurifustis variabilis.</title>
        <authorList>
            <person name="Miura A."/>
            <person name="Kojima H."/>
            <person name="Fukui M."/>
        </authorList>
    </citation>
    <scope>NUCLEOTIDE SEQUENCE [LARGE SCALE GENOMIC DNA]</scope>
    <source>
        <strain evidence="2">skN76</strain>
    </source>
</reference>
<dbReference type="SUPFAM" id="SSF48452">
    <property type="entry name" value="TPR-like"/>
    <property type="match status" value="2"/>
</dbReference>
<dbReference type="Pfam" id="PF14559">
    <property type="entry name" value="TPR_19"/>
    <property type="match status" value="1"/>
</dbReference>
<dbReference type="AlphaFoldDB" id="A0A1B4V636"/>
<name>A0A1B4V636_9GAMM</name>
<dbReference type="Gene3D" id="1.25.40.10">
    <property type="entry name" value="Tetratricopeptide repeat domain"/>
    <property type="match status" value="2"/>
</dbReference>
<accession>A0A1B4V636</accession>
<dbReference type="RefSeq" id="WP_169924065.1">
    <property type="nucleotide sequence ID" value="NZ_AP014936.1"/>
</dbReference>
<dbReference type="Proteomes" id="UP000218899">
    <property type="component" value="Chromosome"/>
</dbReference>
<dbReference type="KEGG" id="sva:SVA_2375"/>
<proteinExistence type="predicted"/>
<dbReference type="EMBL" id="AP014936">
    <property type="protein sequence ID" value="BAU48925.1"/>
    <property type="molecule type" value="Genomic_DNA"/>
</dbReference>
<evidence type="ECO:0000313" key="1">
    <source>
        <dbReference type="EMBL" id="BAU48925.1"/>
    </source>
</evidence>
<gene>
    <name evidence="1" type="ORF">SVA_2375</name>
</gene>
<keyword evidence="2" id="KW-1185">Reference proteome</keyword>
<protein>
    <submittedName>
        <fullName evidence="1">Uncharacterized protein</fullName>
    </submittedName>
</protein>
<sequence>MAGDPVLERVDAIVAAGAPELALRLLQDSPAPPPVPGESRWEDHERRRLQIHRSLNDVDGIAARLAALPASASPALRRYALGLLAEAKIEAGDAEGAHRILQQVIEENPDEQREALARLAALALDRGRLQEARSLLDRAGADGASEDIQRLRAEIDLREGRPRAALARASALGSAEGRLLALTAALRAKTRPPGEVLADAQRLAQAKETAPSLRRAAWTLRAEAARRAGQLVREIGSLEQALALPGAGGHAYLAASADDLWAAYGRLAQAVGRGAGLSQDDASAWLAQAEAYATEDGHYARALYAFAAQTAGVDTAREAAQVGLAESLLAAGLPATLDALYPPSMQATLPAAVRQRLLDAALARGDFKHAVALMDGLPPPSGDAASRWNLRRARVLLYAGYRHEALVLLSGLLDGPGIDEGFAGAYLQVVFDLQALELHQEALVLMEAVYKRVDNPRMRRELLYWQADSLTARGRHAEAAEYYLRSATHGGASPSDPWGQAARFRAAEALVRARLVSDARSIYAALLTQTTDPARRAAIEQQMQQLWLTGKATTP</sequence>
<dbReference type="InterPro" id="IPR011990">
    <property type="entry name" value="TPR-like_helical_dom_sf"/>
</dbReference>
<evidence type="ECO:0000313" key="2">
    <source>
        <dbReference type="Proteomes" id="UP000218899"/>
    </source>
</evidence>